<feature type="signal peptide" evidence="2">
    <location>
        <begin position="1"/>
        <end position="24"/>
    </location>
</feature>
<feature type="compositionally biased region" description="Basic and acidic residues" evidence="1">
    <location>
        <begin position="323"/>
        <end position="340"/>
    </location>
</feature>
<evidence type="ECO:0000313" key="4">
    <source>
        <dbReference type="Proteomes" id="UP000067626"/>
    </source>
</evidence>
<keyword evidence="2" id="KW-0732">Signal</keyword>
<proteinExistence type="predicted"/>
<organism evidence="3 4">
    <name type="scientific">Chondromyces crocatus</name>
    <dbReference type="NCBI Taxonomy" id="52"/>
    <lineage>
        <taxon>Bacteria</taxon>
        <taxon>Pseudomonadati</taxon>
        <taxon>Myxococcota</taxon>
        <taxon>Polyangia</taxon>
        <taxon>Polyangiales</taxon>
        <taxon>Polyangiaceae</taxon>
        <taxon>Chondromyces</taxon>
    </lineage>
</organism>
<dbReference type="Proteomes" id="UP000067626">
    <property type="component" value="Chromosome"/>
</dbReference>
<feature type="region of interest" description="Disordered" evidence="1">
    <location>
        <begin position="320"/>
        <end position="360"/>
    </location>
</feature>
<dbReference type="OrthoDB" id="5482465at2"/>
<protein>
    <submittedName>
        <fullName evidence="3">Uncharacterized protein</fullName>
    </submittedName>
</protein>
<feature type="chain" id="PRO_5005459797" evidence="2">
    <location>
        <begin position="25"/>
        <end position="526"/>
    </location>
</feature>
<dbReference type="EMBL" id="CP012159">
    <property type="protein sequence ID" value="AKT42737.1"/>
    <property type="molecule type" value="Genomic_DNA"/>
</dbReference>
<evidence type="ECO:0000256" key="1">
    <source>
        <dbReference type="SAM" id="MobiDB-lite"/>
    </source>
</evidence>
<dbReference type="Gene3D" id="2.40.160.60">
    <property type="entry name" value="Outer membrane protein transport protein (OMPP1/FadL/TodX)"/>
    <property type="match status" value="1"/>
</dbReference>
<evidence type="ECO:0000313" key="3">
    <source>
        <dbReference type="EMBL" id="AKT42737.1"/>
    </source>
</evidence>
<evidence type="ECO:0000256" key="2">
    <source>
        <dbReference type="SAM" id="SignalP"/>
    </source>
</evidence>
<keyword evidence="4" id="KW-1185">Reference proteome</keyword>
<sequence length="526" mass="57312">MIRSITSALAVALTATTVASQAVAAGPLETIGAPTSANALTSRVLARGPEAAFFNPALLPDAPPTTEAGFFLLITRGDITLGDRPPGSDVPNSIYDAQLRNPDGTTRRLDFRPMPTSNLLNQRAGTQDRDALAYASIGVVRRLYKQYLVLGFYALLPIRSFQEQRNFFVDERAQYFGNQLQFELLGDRMVNTTFAVALASRITSWLSIGVGADVTIGTVAKTSVHMPDASDQSQVYISPDIKVESTFAPHFAIEAKPKPWLRLTSTLHLPSSSTTEGENRIRFWNYTYPEGEPYIRQTYQTTLGYEPTRIGFGVAVLGPPMALKREPPREGRPDDPERPRYATGPTGAHPERPTARPLPPGWELGVRAVITQWAQYRDRQSERPLDPWSSTLSVGVGGAMVLGRRRVSADLAYTPTPVPDQTGRTNYVDNARVGTTLSLETPVNLLGADFGLAAFLQGQLMLSRDVQKRDDARYPVIDELPDNAVHRQTGAPLEGAAGLQTNNPGYPGFSSSGWFAGAGFALRLPQ</sequence>
<dbReference type="KEGG" id="ccro:CMC5_069640"/>
<dbReference type="AlphaFoldDB" id="A0A0K1EQ16"/>
<accession>A0A0K1EQ16</accession>
<reference evidence="3 4" key="1">
    <citation type="submission" date="2015-07" db="EMBL/GenBank/DDBJ databases">
        <title>Genome analysis of myxobacterium Chondromyces crocatus Cm c5 reveals a high potential for natural compound synthesis and the genetic basis for the loss of fruiting body formation.</title>
        <authorList>
            <person name="Zaburannyi N."/>
            <person name="Bunk B."/>
            <person name="Maier J."/>
            <person name="Overmann J."/>
            <person name="Mueller R."/>
        </authorList>
    </citation>
    <scope>NUCLEOTIDE SEQUENCE [LARGE SCALE GENOMIC DNA]</scope>
    <source>
        <strain evidence="3 4">Cm c5</strain>
    </source>
</reference>
<name>A0A0K1EQ16_CHOCO</name>
<dbReference type="RefSeq" id="WP_050434318.1">
    <property type="nucleotide sequence ID" value="NZ_CP012159.1"/>
</dbReference>
<gene>
    <name evidence="3" type="ORF">CMC5_069640</name>
</gene>